<name>A0A1E3H9X5_9TREE</name>
<comment type="similarity">
    <text evidence="1">Belongs to the short-chain dehydrogenases/reductases (SDR) family.</text>
</comment>
<gene>
    <name evidence="4" type="ORF">L202_08351</name>
</gene>
<evidence type="ECO:0008006" key="6">
    <source>
        <dbReference type="Google" id="ProtNLM"/>
    </source>
</evidence>
<dbReference type="EMBL" id="AWGJ01000014">
    <property type="protein sequence ID" value="ODN72945.1"/>
    <property type="molecule type" value="Genomic_DNA"/>
</dbReference>
<dbReference type="FunFam" id="3.40.50.720:FF:000084">
    <property type="entry name" value="Short-chain dehydrogenase reductase"/>
    <property type="match status" value="1"/>
</dbReference>
<dbReference type="AlphaFoldDB" id="A0A1E3H9X5"/>
<evidence type="ECO:0000256" key="3">
    <source>
        <dbReference type="ARBA" id="ARBA00023002"/>
    </source>
</evidence>
<dbReference type="InterPro" id="IPR002347">
    <property type="entry name" value="SDR_fam"/>
</dbReference>
<dbReference type="Proteomes" id="UP000094065">
    <property type="component" value="Unassembled WGS sequence"/>
</dbReference>
<protein>
    <recommendedName>
        <fullName evidence="6">NAD(P)-binding protein</fullName>
    </recommendedName>
</protein>
<dbReference type="STRING" id="1295533.A0A1E3H9X5"/>
<keyword evidence="5" id="KW-1185">Reference proteome</keyword>
<dbReference type="SUPFAM" id="SSF51735">
    <property type="entry name" value="NAD(P)-binding Rossmann-fold domains"/>
    <property type="match status" value="1"/>
</dbReference>
<organism evidence="4 5">
    <name type="scientific">Cryptococcus amylolentus CBS 6039</name>
    <dbReference type="NCBI Taxonomy" id="1295533"/>
    <lineage>
        <taxon>Eukaryota</taxon>
        <taxon>Fungi</taxon>
        <taxon>Dikarya</taxon>
        <taxon>Basidiomycota</taxon>
        <taxon>Agaricomycotina</taxon>
        <taxon>Tremellomycetes</taxon>
        <taxon>Tremellales</taxon>
        <taxon>Cryptococcaceae</taxon>
        <taxon>Cryptococcus</taxon>
    </lineage>
</organism>
<proteinExistence type="inferred from homology"/>
<dbReference type="PANTHER" id="PTHR43618">
    <property type="entry name" value="7-ALPHA-HYDROXYSTEROID DEHYDROGENASE"/>
    <property type="match status" value="1"/>
</dbReference>
<dbReference type="RefSeq" id="XP_018988886.1">
    <property type="nucleotide sequence ID" value="XM_019143223.1"/>
</dbReference>
<dbReference type="InterPro" id="IPR052178">
    <property type="entry name" value="Sec_Metab_Biosynth_SDR"/>
</dbReference>
<dbReference type="GO" id="GO:0016491">
    <property type="term" value="F:oxidoreductase activity"/>
    <property type="evidence" value="ECO:0007669"/>
    <property type="project" value="UniProtKB-KW"/>
</dbReference>
<dbReference type="InterPro" id="IPR036291">
    <property type="entry name" value="NAD(P)-bd_dom_sf"/>
</dbReference>
<sequence>MQSLTDTSDQCLAWRELCRGKAQAPRQLLRRFICDSGRSERRFDSVLGGHPSSQTASLLPSAATPFSHHSLVRREARHTRHWHVPCLPALLHPTVRAPSPIYNPRHSHLSLSHPHILHPHRQNIMASYKSFLSNELFSIKGKVAIVTGGGTGIGKGIAAALTLNGAKVFIVGRRFEVVKATAKELSDAAAEAQTDGECIPIEGDVATKQGVTEVYDKISAKTDKLDYLVNNAGFSANWRKMASDLNDPKELAEQLWSIEDCDFANMTAIHTAGPYFMAVKFLPLFQKSENPAITNITSLAAHFLNRAVCEFSYAQSKAAETHLTRLMAAGLLPYKVRVNAVCPGLYRSQLTTGSTDPDAPFWPPQINAMNNGGIPAGREGKWEEIAGAVLMLASPAGQYFNQAELVIDGGWRMCTSALDVK</sequence>
<dbReference type="PANTHER" id="PTHR43618:SF4">
    <property type="entry name" value="SHORT CHAIN DEHYDROGENASE_REDUCTASE FAMILY (AFU_ORTHOLOGUE AFUA_7G04540)"/>
    <property type="match status" value="1"/>
</dbReference>
<keyword evidence="2" id="KW-0521">NADP</keyword>
<keyword evidence="3" id="KW-0560">Oxidoreductase</keyword>
<dbReference type="GeneID" id="30159660"/>
<evidence type="ECO:0000256" key="1">
    <source>
        <dbReference type="ARBA" id="ARBA00006484"/>
    </source>
</evidence>
<dbReference type="Gene3D" id="3.40.50.720">
    <property type="entry name" value="NAD(P)-binding Rossmann-like Domain"/>
    <property type="match status" value="1"/>
</dbReference>
<evidence type="ECO:0000313" key="4">
    <source>
        <dbReference type="EMBL" id="ODN72945.1"/>
    </source>
</evidence>
<dbReference type="OrthoDB" id="3819888at2759"/>
<comment type="caution">
    <text evidence="4">The sequence shown here is derived from an EMBL/GenBank/DDBJ whole genome shotgun (WGS) entry which is preliminary data.</text>
</comment>
<accession>A0A1E3H9X5</accession>
<dbReference type="Pfam" id="PF13561">
    <property type="entry name" value="adh_short_C2"/>
    <property type="match status" value="1"/>
</dbReference>
<evidence type="ECO:0000313" key="5">
    <source>
        <dbReference type="Proteomes" id="UP000094065"/>
    </source>
</evidence>
<reference evidence="4 5" key="1">
    <citation type="submission" date="2016-06" db="EMBL/GenBank/DDBJ databases">
        <title>Evolution of pathogenesis and genome organization in the Tremellales.</title>
        <authorList>
            <person name="Cuomo C."/>
            <person name="Litvintseva A."/>
            <person name="Heitman J."/>
            <person name="Chen Y."/>
            <person name="Sun S."/>
            <person name="Springer D."/>
            <person name="Dromer F."/>
            <person name="Young S."/>
            <person name="Zeng Q."/>
            <person name="Chapman S."/>
            <person name="Gujja S."/>
            <person name="Saif S."/>
            <person name="Birren B."/>
        </authorList>
    </citation>
    <scope>NUCLEOTIDE SEQUENCE [LARGE SCALE GENOMIC DNA]</scope>
    <source>
        <strain evidence="4 5">CBS 6039</strain>
    </source>
</reference>
<evidence type="ECO:0000256" key="2">
    <source>
        <dbReference type="ARBA" id="ARBA00022857"/>
    </source>
</evidence>
<dbReference type="PRINTS" id="PR00081">
    <property type="entry name" value="GDHRDH"/>
</dbReference>